<dbReference type="AlphaFoldDB" id="A0A919PYN8"/>
<evidence type="ECO:0000313" key="2">
    <source>
        <dbReference type="EMBL" id="GIG51681.1"/>
    </source>
</evidence>
<proteinExistence type="predicted"/>
<comment type="caution">
    <text evidence="2">The sequence shown here is derived from an EMBL/GenBank/DDBJ whole genome shotgun (WGS) entry which is preliminary data.</text>
</comment>
<keyword evidence="1" id="KW-0812">Transmembrane</keyword>
<accession>A0A919PYN8</accession>
<feature type="transmembrane region" description="Helical" evidence="1">
    <location>
        <begin position="12"/>
        <end position="31"/>
    </location>
</feature>
<keyword evidence="1" id="KW-0472">Membrane</keyword>
<keyword evidence="3" id="KW-1185">Reference proteome</keyword>
<dbReference type="EMBL" id="BONQ01000159">
    <property type="protein sequence ID" value="GIG51681.1"/>
    <property type="molecule type" value="Genomic_DNA"/>
</dbReference>
<evidence type="ECO:0000256" key="1">
    <source>
        <dbReference type="SAM" id="Phobius"/>
    </source>
</evidence>
<reference evidence="2" key="1">
    <citation type="submission" date="2021-01" db="EMBL/GenBank/DDBJ databases">
        <title>Whole genome shotgun sequence of Dactylosporangium siamense NBRC 106093.</title>
        <authorList>
            <person name="Komaki H."/>
            <person name="Tamura T."/>
        </authorList>
    </citation>
    <scope>NUCLEOTIDE SEQUENCE</scope>
    <source>
        <strain evidence="2">NBRC 106093</strain>
    </source>
</reference>
<name>A0A919PYN8_9ACTN</name>
<dbReference type="Proteomes" id="UP000660611">
    <property type="component" value="Unassembled WGS sequence"/>
</dbReference>
<organism evidence="2 3">
    <name type="scientific">Dactylosporangium siamense</name>
    <dbReference type="NCBI Taxonomy" id="685454"/>
    <lineage>
        <taxon>Bacteria</taxon>
        <taxon>Bacillati</taxon>
        <taxon>Actinomycetota</taxon>
        <taxon>Actinomycetes</taxon>
        <taxon>Micromonosporales</taxon>
        <taxon>Micromonosporaceae</taxon>
        <taxon>Dactylosporangium</taxon>
    </lineage>
</organism>
<evidence type="ECO:0000313" key="3">
    <source>
        <dbReference type="Proteomes" id="UP000660611"/>
    </source>
</evidence>
<keyword evidence="1" id="KW-1133">Transmembrane helix</keyword>
<sequence>MRTHDERDTTRYLDGMTALFAYVVSYLNPSVLEFSGEVAKKKPKVGGSTSLIGGCCCAVVVIVAVVIAVIVIRRRRPSA</sequence>
<feature type="transmembrane region" description="Helical" evidence="1">
    <location>
        <begin position="51"/>
        <end position="72"/>
    </location>
</feature>
<protein>
    <submittedName>
        <fullName evidence="2">Uncharacterized protein</fullName>
    </submittedName>
</protein>
<gene>
    <name evidence="2" type="ORF">Dsi01nite_097220</name>
</gene>